<dbReference type="RefSeq" id="WP_196941142.1">
    <property type="nucleotide sequence ID" value="NZ_MU158693.1"/>
</dbReference>
<evidence type="ECO:0000313" key="3">
    <source>
        <dbReference type="Proteomes" id="UP000618319"/>
    </source>
</evidence>
<dbReference type="Pfam" id="PF05368">
    <property type="entry name" value="NmrA"/>
    <property type="match status" value="1"/>
</dbReference>
<protein>
    <submittedName>
        <fullName evidence="2">NAD(P)-dependent oxidoreductase</fullName>
    </submittedName>
</protein>
<gene>
    <name evidence="2" type="ORF">C4F40_19890</name>
</gene>
<sequence length="287" mass="31739">MILITGASGNLGNAVIENLLKQVSVNKIAGLFRNADKAKSLSEKGINARIGDYTDKPSLLKAMQGVTKLFMISIESENTFADHKNVIDVAKEAGVKHVYYTGGALNKNVTQSRLGPLLDSYITTENYIIESGLTYTIFQNGLYAETIPFFIGYDAVNNGISFPAGEGKASFATRSDMAEVFANVLANEEHDNKIYLITGFPTYSFHDIAQTLSELCDKSVSYHSPDTNKYEARLREYGVAENDIYFSSLLAAIIKNQEYDIIGSDLEKLLGRKPTDLKTYLKETFLF</sequence>
<accession>A0ABR9TC91</accession>
<keyword evidence="3" id="KW-1185">Reference proteome</keyword>
<organism evidence="2 3">
    <name type="scientific">Sphingobacterium pedocola</name>
    <dbReference type="NCBI Taxonomy" id="2082722"/>
    <lineage>
        <taxon>Bacteria</taxon>
        <taxon>Pseudomonadati</taxon>
        <taxon>Bacteroidota</taxon>
        <taxon>Sphingobacteriia</taxon>
        <taxon>Sphingobacteriales</taxon>
        <taxon>Sphingobacteriaceae</taxon>
        <taxon>Sphingobacterium</taxon>
    </lineage>
</organism>
<reference evidence="2 3" key="1">
    <citation type="submission" date="2018-02" db="EMBL/GenBank/DDBJ databases">
        <title>Sphingobacterium KA21.</title>
        <authorList>
            <person name="Vasarhelyi B.M."/>
            <person name="Deshmukh S."/>
            <person name="Balint B."/>
            <person name="Kukolya J."/>
        </authorList>
    </citation>
    <scope>NUCLEOTIDE SEQUENCE [LARGE SCALE GENOMIC DNA]</scope>
    <source>
        <strain evidence="2 3">Ka21</strain>
    </source>
</reference>
<proteinExistence type="predicted"/>
<name>A0ABR9TC91_9SPHI</name>
<evidence type="ECO:0000259" key="1">
    <source>
        <dbReference type="Pfam" id="PF05368"/>
    </source>
</evidence>
<dbReference type="InterPro" id="IPR036291">
    <property type="entry name" value="NAD(P)-bd_dom_sf"/>
</dbReference>
<dbReference type="Proteomes" id="UP000618319">
    <property type="component" value="Unassembled WGS sequence"/>
</dbReference>
<dbReference type="InterPro" id="IPR008030">
    <property type="entry name" value="NmrA-like"/>
</dbReference>
<comment type="caution">
    <text evidence="2">The sequence shown here is derived from an EMBL/GenBank/DDBJ whole genome shotgun (WGS) entry which is preliminary data.</text>
</comment>
<dbReference type="CDD" id="cd05269">
    <property type="entry name" value="TMR_SDR_a"/>
    <property type="match status" value="1"/>
</dbReference>
<dbReference type="EMBL" id="PSKQ01000026">
    <property type="protein sequence ID" value="MBE8722987.1"/>
    <property type="molecule type" value="Genomic_DNA"/>
</dbReference>
<dbReference type="Gene3D" id="3.40.50.720">
    <property type="entry name" value="NAD(P)-binding Rossmann-like Domain"/>
    <property type="match status" value="1"/>
</dbReference>
<dbReference type="PANTHER" id="PTHR47129">
    <property type="entry name" value="QUINONE OXIDOREDUCTASE 2"/>
    <property type="match status" value="1"/>
</dbReference>
<feature type="domain" description="NmrA-like" evidence="1">
    <location>
        <begin position="2"/>
        <end position="280"/>
    </location>
</feature>
<dbReference type="PANTHER" id="PTHR47129:SF1">
    <property type="entry name" value="NMRA-LIKE DOMAIN-CONTAINING PROTEIN"/>
    <property type="match status" value="1"/>
</dbReference>
<dbReference type="InterPro" id="IPR052718">
    <property type="entry name" value="NmrA-type_oxidoreductase"/>
</dbReference>
<evidence type="ECO:0000313" key="2">
    <source>
        <dbReference type="EMBL" id="MBE8722987.1"/>
    </source>
</evidence>
<dbReference type="SUPFAM" id="SSF51735">
    <property type="entry name" value="NAD(P)-binding Rossmann-fold domains"/>
    <property type="match status" value="1"/>
</dbReference>
<dbReference type="Gene3D" id="3.90.25.10">
    <property type="entry name" value="UDP-galactose 4-epimerase, domain 1"/>
    <property type="match status" value="1"/>
</dbReference>